<keyword evidence="4" id="KW-1185">Reference proteome</keyword>
<sequence>MSVDLSRRSRRPLSVVCWVAAGPFAVWALVRGAGLDYGPAIQLIAFTPYVTGAALVVALVTLVLRRWAPAVLAVLAAVALTAMVLPRAVPDADRGAAEGPVLRVLTANVLGGGAQPDALIALVREHDVDVLAIQEFTGAVGAALDARGLAGELPYRQLHAIDSAAGSALYSRYPLTDVGVRVHSSQFTQAYGTVNVPGAAPVLAESVHPMAPWGMPVLDDWRTDLGNLPRATPDGPVRLLLGDFNSTLDHSPLRALVASGYRDAADATGRGLLGTWGPYDGSPIPPVQLDHVLADRRIRVESLEVLRLPGSDHRPVFATLRLPRPQ</sequence>
<accession>A0AAE3W459</accession>
<dbReference type="SUPFAM" id="SSF56219">
    <property type="entry name" value="DNase I-like"/>
    <property type="match status" value="1"/>
</dbReference>
<dbReference type="Proteomes" id="UP001240236">
    <property type="component" value="Unassembled WGS sequence"/>
</dbReference>
<evidence type="ECO:0000313" key="3">
    <source>
        <dbReference type="EMBL" id="MDQ0368967.1"/>
    </source>
</evidence>
<dbReference type="RefSeq" id="WP_370879276.1">
    <property type="nucleotide sequence ID" value="NZ_JAUSUZ010000001.1"/>
</dbReference>
<keyword evidence="1" id="KW-1133">Transmembrane helix</keyword>
<evidence type="ECO:0000259" key="2">
    <source>
        <dbReference type="Pfam" id="PF03372"/>
    </source>
</evidence>
<dbReference type="EMBL" id="JAUSUZ010000001">
    <property type="protein sequence ID" value="MDQ0368967.1"/>
    <property type="molecule type" value="Genomic_DNA"/>
</dbReference>
<keyword evidence="3" id="KW-0540">Nuclease</keyword>
<keyword evidence="1" id="KW-0812">Transmembrane</keyword>
<dbReference type="InterPro" id="IPR005135">
    <property type="entry name" value="Endo/exonuclease/phosphatase"/>
</dbReference>
<dbReference type="InterPro" id="IPR036691">
    <property type="entry name" value="Endo/exonu/phosph_ase_sf"/>
</dbReference>
<keyword evidence="3" id="KW-0255">Endonuclease</keyword>
<proteinExistence type="predicted"/>
<dbReference type="Pfam" id="PF03372">
    <property type="entry name" value="Exo_endo_phos"/>
    <property type="match status" value="1"/>
</dbReference>
<protein>
    <submittedName>
        <fullName evidence="3">Endonuclease/exonuclease/phosphatase (EEP) superfamily protein YafD</fullName>
    </submittedName>
</protein>
<dbReference type="GO" id="GO:0004519">
    <property type="term" value="F:endonuclease activity"/>
    <property type="evidence" value="ECO:0007669"/>
    <property type="project" value="UniProtKB-KW"/>
</dbReference>
<organism evidence="3 4">
    <name type="scientific">Catenuloplanes indicus</name>
    <dbReference type="NCBI Taxonomy" id="137267"/>
    <lineage>
        <taxon>Bacteria</taxon>
        <taxon>Bacillati</taxon>
        <taxon>Actinomycetota</taxon>
        <taxon>Actinomycetes</taxon>
        <taxon>Micromonosporales</taxon>
        <taxon>Micromonosporaceae</taxon>
        <taxon>Catenuloplanes</taxon>
    </lineage>
</organism>
<evidence type="ECO:0000256" key="1">
    <source>
        <dbReference type="SAM" id="Phobius"/>
    </source>
</evidence>
<feature type="transmembrane region" description="Helical" evidence="1">
    <location>
        <begin position="12"/>
        <end position="30"/>
    </location>
</feature>
<feature type="transmembrane region" description="Helical" evidence="1">
    <location>
        <begin position="42"/>
        <end position="64"/>
    </location>
</feature>
<reference evidence="3 4" key="1">
    <citation type="submission" date="2023-07" db="EMBL/GenBank/DDBJ databases">
        <title>Sequencing the genomes of 1000 actinobacteria strains.</title>
        <authorList>
            <person name="Klenk H.-P."/>
        </authorList>
    </citation>
    <scope>NUCLEOTIDE SEQUENCE [LARGE SCALE GENOMIC DNA]</scope>
    <source>
        <strain evidence="3 4">DSM 44709</strain>
    </source>
</reference>
<gene>
    <name evidence="3" type="ORF">J2S42_005636</name>
</gene>
<evidence type="ECO:0000313" key="4">
    <source>
        <dbReference type="Proteomes" id="UP001240236"/>
    </source>
</evidence>
<comment type="caution">
    <text evidence="3">The sequence shown here is derived from an EMBL/GenBank/DDBJ whole genome shotgun (WGS) entry which is preliminary data.</text>
</comment>
<keyword evidence="1" id="KW-0472">Membrane</keyword>
<keyword evidence="3" id="KW-0378">Hydrolase</keyword>
<dbReference type="Gene3D" id="3.60.10.10">
    <property type="entry name" value="Endonuclease/exonuclease/phosphatase"/>
    <property type="match status" value="1"/>
</dbReference>
<feature type="domain" description="Endonuclease/exonuclease/phosphatase" evidence="2">
    <location>
        <begin position="105"/>
        <end position="313"/>
    </location>
</feature>
<feature type="transmembrane region" description="Helical" evidence="1">
    <location>
        <begin position="71"/>
        <end position="89"/>
    </location>
</feature>
<dbReference type="AlphaFoldDB" id="A0AAE3W459"/>
<name>A0AAE3W459_9ACTN</name>